<dbReference type="EMBL" id="CADEBC010000606">
    <property type="protein sequence ID" value="CAB3259117.1"/>
    <property type="molecule type" value="Genomic_DNA"/>
</dbReference>
<sequence length="117" mass="13156">MSALDVDYLTKDELTFELKSRGLEIKDDSTVDELRKALRLNKSIYNQSSALGFLVDLDLQLELSTCEDKLNSVLSAVHSSASCKRRNSCFNNSTKPAYDETSEQIFLYHNNASPSNK</sequence>
<evidence type="ECO:0000313" key="1">
    <source>
        <dbReference type="EMBL" id="CAB3259117.1"/>
    </source>
</evidence>
<dbReference type="OrthoDB" id="8006889at2759"/>
<dbReference type="Proteomes" id="UP000494106">
    <property type="component" value="Unassembled WGS sequence"/>
</dbReference>
<protein>
    <submittedName>
        <fullName evidence="1">Uncharacterized protein</fullName>
    </submittedName>
</protein>
<reference evidence="1 2" key="1">
    <citation type="submission" date="2020-04" db="EMBL/GenBank/DDBJ databases">
        <authorList>
            <person name="Wallbank WR R."/>
            <person name="Pardo Diaz C."/>
            <person name="Kozak K."/>
            <person name="Martin S."/>
            <person name="Jiggins C."/>
            <person name="Moest M."/>
            <person name="Warren A I."/>
            <person name="Byers J.R.P. K."/>
            <person name="Montejo-Kovacevich G."/>
            <person name="Yen C E."/>
        </authorList>
    </citation>
    <scope>NUCLEOTIDE SEQUENCE [LARGE SCALE GENOMIC DNA]</scope>
</reference>
<evidence type="ECO:0000313" key="2">
    <source>
        <dbReference type="Proteomes" id="UP000494106"/>
    </source>
</evidence>
<keyword evidence="2" id="KW-1185">Reference proteome</keyword>
<gene>
    <name evidence="1" type="ORF">APLA_LOCUS16868</name>
</gene>
<name>A0A8S1BJB3_ARCPL</name>
<proteinExistence type="predicted"/>
<dbReference type="AlphaFoldDB" id="A0A8S1BJB3"/>
<comment type="caution">
    <text evidence="1">The sequence shown here is derived from an EMBL/GenBank/DDBJ whole genome shotgun (WGS) entry which is preliminary data.</text>
</comment>
<accession>A0A8S1BJB3</accession>
<organism evidence="1 2">
    <name type="scientific">Arctia plantaginis</name>
    <name type="common">Wood tiger moth</name>
    <name type="synonym">Phalaena plantaginis</name>
    <dbReference type="NCBI Taxonomy" id="874455"/>
    <lineage>
        <taxon>Eukaryota</taxon>
        <taxon>Metazoa</taxon>
        <taxon>Ecdysozoa</taxon>
        <taxon>Arthropoda</taxon>
        <taxon>Hexapoda</taxon>
        <taxon>Insecta</taxon>
        <taxon>Pterygota</taxon>
        <taxon>Neoptera</taxon>
        <taxon>Endopterygota</taxon>
        <taxon>Lepidoptera</taxon>
        <taxon>Glossata</taxon>
        <taxon>Ditrysia</taxon>
        <taxon>Noctuoidea</taxon>
        <taxon>Erebidae</taxon>
        <taxon>Arctiinae</taxon>
        <taxon>Arctia</taxon>
    </lineage>
</organism>